<keyword evidence="2" id="KW-1185">Reference proteome</keyword>
<evidence type="ECO:0000313" key="2">
    <source>
        <dbReference type="Proteomes" id="UP000324222"/>
    </source>
</evidence>
<sequence>MSSWTSIQTRAMLPLRCSSACNDPRAGDMDEPSAVYLESAGVGWRSLGYTSSLVRCPGPMIVAFAPVSGSMEMELDPLLWTTVTVTGW</sequence>
<proteinExistence type="predicted"/>
<dbReference type="EMBL" id="VSRR010014532">
    <property type="protein sequence ID" value="MPC57135.1"/>
    <property type="molecule type" value="Genomic_DNA"/>
</dbReference>
<evidence type="ECO:0000313" key="1">
    <source>
        <dbReference type="EMBL" id="MPC57135.1"/>
    </source>
</evidence>
<protein>
    <submittedName>
        <fullName evidence="1">Uncharacterized protein</fullName>
    </submittedName>
</protein>
<name>A0A5B7GIA0_PORTR</name>
<dbReference type="Proteomes" id="UP000324222">
    <property type="component" value="Unassembled WGS sequence"/>
</dbReference>
<comment type="caution">
    <text evidence="1">The sequence shown here is derived from an EMBL/GenBank/DDBJ whole genome shotgun (WGS) entry which is preliminary data.</text>
</comment>
<accession>A0A5B7GIA0</accession>
<gene>
    <name evidence="1" type="ORF">E2C01_051109</name>
</gene>
<reference evidence="1 2" key="1">
    <citation type="submission" date="2019-05" db="EMBL/GenBank/DDBJ databases">
        <title>Another draft genome of Portunus trituberculatus and its Hox gene families provides insights of decapod evolution.</title>
        <authorList>
            <person name="Jeong J.-H."/>
            <person name="Song I."/>
            <person name="Kim S."/>
            <person name="Choi T."/>
            <person name="Kim D."/>
            <person name="Ryu S."/>
            <person name="Kim W."/>
        </authorList>
    </citation>
    <scope>NUCLEOTIDE SEQUENCE [LARGE SCALE GENOMIC DNA]</scope>
    <source>
        <tissue evidence="1">Muscle</tissue>
    </source>
</reference>
<dbReference type="AlphaFoldDB" id="A0A5B7GIA0"/>
<organism evidence="1 2">
    <name type="scientific">Portunus trituberculatus</name>
    <name type="common">Swimming crab</name>
    <name type="synonym">Neptunus trituberculatus</name>
    <dbReference type="NCBI Taxonomy" id="210409"/>
    <lineage>
        <taxon>Eukaryota</taxon>
        <taxon>Metazoa</taxon>
        <taxon>Ecdysozoa</taxon>
        <taxon>Arthropoda</taxon>
        <taxon>Crustacea</taxon>
        <taxon>Multicrustacea</taxon>
        <taxon>Malacostraca</taxon>
        <taxon>Eumalacostraca</taxon>
        <taxon>Eucarida</taxon>
        <taxon>Decapoda</taxon>
        <taxon>Pleocyemata</taxon>
        <taxon>Brachyura</taxon>
        <taxon>Eubrachyura</taxon>
        <taxon>Portunoidea</taxon>
        <taxon>Portunidae</taxon>
        <taxon>Portuninae</taxon>
        <taxon>Portunus</taxon>
    </lineage>
</organism>